<dbReference type="EC" id="2.7.7.7" evidence="1"/>
<dbReference type="Proteomes" id="UP000182715">
    <property type="component" value="Unassembled WGS sequence"/>
</dbReference>
<accession>A0A0H5QC53</accession>
<dbReference type="SUPFAM" id="SSF102400">
    <property type="entry name" value="DNA polymerase III chi subunit"/>
    <property type="match status" value="1"/>
</dbReference>
<dbReference type="EMBL" id="CVTF01000026">
    <property type="protein sequence ID" value="CRY98835.1"/>
    <property type="molecule type" value="Genomic_DNA"/>
</dbReference>
<reference evidence="1 2" key="1">
    <citation type="submission" date="2014-11" db="EMBL/GenBank/DDBJ databases">
        <authorList>
            <person name="Diene M.Seydina."/>
        </authorList>
    </citation>
    <scope>NUCLEOTIDE SEQUENCE [LARGE SCALE GENOMIC DNA]</scope>
    <source>
        <strain evidence="1 2">Neisseria meningitidis CHUV</strain>
    </source>
</reference>
<evidence type="ECO:0000313" key="2">
    <source>
        <dbReference type="Proteomes" id="UP000182715"/>
    </source>
</evidence>
<dbReference type="InterPro" id="IPR036768">
    <property type="entry name" value="PolIII_chi_sf"/>
</dbReference>
<keyword evidence="1" id="KW-0808">Transferase</keyword>
<dbReference type="PANTHER" id="PTHR38767">
    <property type="entry name" value="DNA POLYMERASE III SUBUNIT CHI"/>
    <property type="match status" value="1"/>
</dbReference>
<evidence type="ECO:0000313" key="1">
    <source>
        <dbReference type="EMBL" id="CRY98835.1"/>
    </source>
</evidence>
<dbReference type="GO" id="GO:0003887">
    <property type="term" value="F:DNA-directed DNA polymerase activity"/>
    <property type="evidence" value="ECO:0007669"/>
    <property type="project" value="UniProtKB-EC"/>
</dbReference>
<dbReference type="GO" id="GO:0032298">
    <property type="term" value="P:positive regulation of DNA-templated DNA replication initiation"/>
    <property type="evidence" value="ECO:0007669"/>
    <property type="project" value="TreeGrafter"/>
</dbReference>
<name>A0A0H5QC53_NEIMI</name>
<dbReference type="GO" id="GO:0006260">
    <property type="term" value="P:DNA replication"/>
    <property type="evidence" value="ECO:0007669"/>
    <property type="project" value="InterPro"/>
</dbReference>
<sequence>MPQCRLKPFRRHYPAKCSNNMPKATFYTHVAQVPIFTCRLIARAIRDGGRILVWSDSFGQLQELDKMLWQYEAESFIPHEIWETEEAMPSEPSVLLACGGNLPRIPEGMTVLNLSDGFWNTAPVLPARVLEIVGNSLEELADARERFTAYRRSGFAIEHHGMEGKA</sequence>
<dbReference type="FunFam" id="3.40.50.10110:FF:000005">
    <property type="entry name" value="DNA polymerase III chi subunit"/>
    <property type="match status" value="1"/>
</dbReference>
<proteinExistence type="predicted"/>
<organism evidence="1 2">
    <name type="scientific">Neisseria meningitidis serogroup B</name>
    <dbReference type="NCBI Taxonomy" id="491"/>
    <lineage>
        <taxon>Bacteria</taxon>
        <taxon>Pseudomonadati</taxon>
        <taxon>Pseudomonadota</taxon>
        <taxon>Betaproteobacteria</taxon>
        <taxon>Neisseriales</taxon>
        <taxon>Neisseriaceae</taxon>
        <taxon>Neisseria</taxon>
    </lineage>
</organism>
<dbReference type="AlphaFoldDB" id="A0A0H5QC53"/>
<keyword evidence="1" id="KW-0548">Nucleotidyltransferase</keyword>
<dbReference type="InterPro" id="IPR007459">
    <property type="entry name" value="DNA_pol3_chi"/>
</dbReference>
<dbReference type="Gene3D" id="3.40.50.10110">
    <property type="entry name" value="DNA polymerase III subunit chi"/>
    <property type="match status" value="1"/>
</dbReference>
<protein>
    <submittedName>
        <fullName evidence="1">DNA polymerase III chi subunit</fullName>
        <ecNumber evidence="1">2.7.7.7</ecNumber>
    </submittedName>
</protein>
<dbReference type="Pfam" id="PF04364">
    <property type="entry name" value="DNA_pol3_chi"/>
    <property type="match status" value="1"/>
</dbReference>
<dbReference type="GO" id="GO:0003677">
    <property type="term" value="F:DNA binding"/>
    <property type="evidence" value="ECO:0007669"/>
    <property type="project" value="InterPro"/>
</dbReference>
<dbReference type="PANTHER" id="PTHR38767:SF1">
    <property type="entry name" value="DNA POLYMERASE III SUBUNIT CHI"/>
    <property type="match status" value="1"/>
</dbReference>